<dbReference type="Pfam" id="PF00059">
    <property type="entry name" value="Lectin_C"/>
    <property type="match status" value="1"/>
</dbReference>
<dbReference type="CDD" id="cd00037">
    <property type="entry name" value="CLECT"/>
    <property type="match status" value="1"/>
</dbReference>
<dbReference type="Ensembl" id="ENSPRET00000020952.1">
    <property type="protein sequence ID" value="ENSPREP00000020731.1"/>
    <property type="gene ID" value="ENSPREG00000014026.1"/>
</dbReference>
<dbReference type="GeneTree" id="ENSGT00940000171417"/>
<feature type="domain" description="C-type lectin" evidence="1">
    <location>
        <begin position="36"/>
        <end position="148"/>
    </location>
</feature>
<dbReference type="Proteomes" id="UP000242638">
    <property type="component" value="Unassembled WGS sequence"/>
</dbReference>
<keyword evidence="3" id="KW-1185">Reference proteome</keyword>
<dbReference type="InterPro" id="IPR016187">
    <property type="entry name" value="CTDL_fold"/>
</dbReference>
<dbReference type="PROSITE" id="PS50041">
    <property type="entry name" value="C_TYPE_LECTIN_2"/>
    <property type="match status" value="1"/>
</dbReference>
<sequence length="150" mass="17377">MGGKAGYIRCTREFYFSSIFLLKKFLLLNGFLQKFYESLSVLFKVHLIDTNKTWEEALSYCRGNHRGLASILDKQMQTFAELEAEKANSPFVWFGLRYDCSLESWFWVDDCNVGSGVKDCDTSGALETEEQHRWFNKSGDEKFSFICALK</sequence>
<dbReference type="PANTHER" id="PTHR45784">
    <property type="entry name" value="C-TYPE LECTIN DOMAIN FAMILY 20 MEMBER A-RELATED"/>
    <property type="match status" value="1"/>
</dbReference>
<dbReference type="Gene3D" id="3.10.100.10">
    <property type="entry name" value="Mannose-Binding Protein A, subunit A"/>
    <property type="match status" value="1"/>
</dbReference>
<evidence type="ECO:0000259" key="1">
    <source>
        <dbReference type="PROSITE" id="PS50041"/>
    </source>
</evidence>
<proteinExistence type="predicted"/>
<evidence type="ECO:0000313" key="2">
    <source>
        <dbReference type="Ensembl" id="ENSPREP00000020731.1"/>
    </source>
</evidence>
<accession>A0A3P9PFP7</accession>
<dbReference type="OMA" id="IDTNKTW"/>
<dbReference type="Bgee" id="ENSPREG00000014026">
    <property type="expression patterns" value="Expressed in caudal fin and 1 other cell type or tissue"/>
</dbReference>
<reference evidence="3" key="1">
    <citation type="submission" date="2013-11" db="EMBL/GenBank/DDBJ databases">
        <title>The genomic landscape of the Guanapo guppy.</title>
        <authorList>
            <person name="Kuenstner A."/>
            <person name="Dreyer C."/>
        </authorList>
    </citation>
    <scope>NUCLEOTIDE SEQUENCE</scope>
    <source>
        <strain evidence="3">Guanapo</strain>
    </source>
</reference>
<protein>
    <recommendedName>
        <fullName evidence="1">C-type lectin domain-containing protein</fullName>
    </recommendedName>
</protein>
<dbReference type="AlphaFoldDB" id="A0A3P9PFP7"/>
<dbReference type="InterPro" id="IPR016186">
    <property type="entry name" value="C-type_lectin-like/link_sf"/>
</dbReference>
<dbReference type="InterPro" id="IPR001304">
    <property type="entry name" value="C-type_lectin-like"/>
</dbReference>
<reference evidence="2" key="2">
    <citation type="submission" date="2025-08" db="UniProtKB">
        <authorList>
            <consortium name="Ensembl"/>
        </authorList>
    </citation>
    <scope>IDENTIFICATION</scope>
    <source>
        <strain evidence="2">Guanapo</strain>
    </source>
</reference>
<dbReference type="SUPFAM" id="SSF56436">
    <property type="entry name" value="C-type lectin-like"/>
    <property type="match status" value="1"/>
</dbReference>
<organism evidence="2 3">
    <name type="scientific">Poecilia reticulata</name>
    <name type="common">Guppy</name>
    <name type="synonym">Acanthophacelus reticulatus</name>
    <dbReference type="NCBI Taxonomy" id="8081"/>
    <lineage>
        <taxon>Eukaryota</taxon>
        <taxon>Metazoa</taxon>
        <taxon>Chordata</taxon>
        <taxon>Craniata</taxon>
        <taxon>Vertebrata</taxon>
        <taxon>Euteleostomi</taxon>
        <taxon>Actinopterygii</taxon>
        <taxon>Neopterygii</taxon>
        <taxon>Teleostei</taxon>
        <taxon>Neoteleostei</taxon>
        <taxon>Acanthomorphata</taxon>
        <taxon>Ovalentaria</taxon>
        <taxon>Atherinomorphae</taxon>
        <taxon>Cyprinodontiformes</taxon>
        <taxon>Poeciliidae</taxon>
        <taxon>Poeciliinae</taxon>
        <taxon>Poecilia</taxon>
    </lineage>
</organism>
<evidence type="ECO:0000313" key="3">
    <source>
        <dbReference type="Proteomes" id="UP000242638"/>
    </source>
</evidence>
<dbReference type="PANTHER" id="PTHR45784:SF3">
    <property type="entry name" value="C-TYPE LECTIN DOMAIN FAMILY 4 MEMBER K-LIKE-RELATED"/>
    <property type="match status" value="1"/>
</dbReference>
<reference evidence="2" key="3">
    <citation type="submission" date="2025-09" db="UniProtKB">
        <authorList>
            <consortium name="Ensembl"/>
        </authorList>
    </citation>
    <scope>IDENTIFICATION</scope>
    <source>
        <strain evidence="2">Guanapo</strain>
    </source>
</reference>
<name>A0A3P9PFP7_POERE</name>